<evidence type="ECO:0000313" key="5">
    <source>
        <dbReference type="EMBL" id="WZW97159.1"/>
    </source>
</evidence>
<gene>
    <name evidence="5" type="ORF">PCC79_09520</name>
</gene>
<feature type="chain" id="PRO_5045010588" description="Peptidyl-prolyl cis-trans isomerase" evidence="2">
    <location>
        <begin position="28"/>
        <end position="253"/>
    </location>
</feature>
<evidence type="ECO:0000256" key="2">
    <source>
        <dbReference type="RuleBase" id="RU363019"/>
    </source>
</evidence>
<dbReference type="PROSITE" id="PS51257">
    <property type="entry name" value="PROKAR_LIPOPROTEIN"/>
    <property type="match status" value="1"/>
</dbReference>
<dbReference type="Pfam" id="PF00160">
    <property type="entry name" value="Pro_isomerase"/>
    <property type="match status" value="1"/>
</dbReference>
<feature type="signal peptide" evidence="2">
    <location>
        <begin position="1"/>
        <end position="27"/>
    </location>
</feature>
<keyword evidence="2" id="KW-0697">Rotamase</keyword>
<reference evidence="5 6" key="1">
    <citation type="journal article" date="2023" name="Environ Microbiome">
        <title>A coral-associated actinobacterium mitigates coral bleaching under heat stress.</title>
        <authorList>
            <person name="Li J."/>
            <person name="Zou Y."/>
            <person name="Li Q."/>
            <person name="Zhang J."/>
            <person name="Bourne D.G."/>
            <person name="Lyu Y."/>
            <person name="Liu C."/>
            <person name="Zhang S."/>
        </authorList>
    </citation>
    <scope>NUCLEOTIDE SEQUENCE [LARGE SCALE GENOMIC DNA]</scope>
    <source>
        <strain evidence="5 6">SCSIO 13291</strain>
    </source>
</reference>
<dbReference type="InterPro" id="IPR029000">
    <property type="entry name" value="Cyclophilin-like_dom_sf"/>
</dbReference>
<organism evidence="5 6">
    <name type="scientific">Propioniciclava soli</name>
    <dbReference type="NCBI Taxonomy" id="2775081"/>
    <lineage>
        <taxon>Bacteria</taxon>
        <taxon>Bacillati</taxon>
        <taxon>Actinomycetota</taxon>
        <taxon>Actinomycetes</taxon>
        <taxon>Propionibacteriales</taxon>
        <taxon>Propionibacteriaceae</taxon>
        <taxon>Propioniciclava</taxon>
    </lineage>
</organism>
<dbReference type="SUPFAM" id="SSF50891">
    <property type="entry name" value="Cyclophilin-like"/>
    <property type="match status" value="1"/>
</dbReference>
<comment type="similarity">
    <text evidence="2">Belongs to the cyclophilin-type PPIase family.</text>
</comment>
<dbReference type="Gene3D" id="2.40.100.10">
    <property type="entry name" value="Cyclophilin-like"/>
    <property type="match status" value="1"/>
</dbReference>
<keyword evidence="2 5" id="KW-0413">Isomerase</keyword>
<sequence length="253" mass="24996">MISRSRLPLTLLAAAALATGCATTPAAAPTDAAPTGATTSAATTTPTTATTSGDTAAPAGTVTCTYLPSGSPARAVDLPDGQAVPASGTSTVTLSLGGQPLTLTLDRAAAPCAVASFESLAAQGYYEGTSCHRLVTQGFFVLQCGDPSGTGRGGPGYTFADELDAIPRDAAGYGEYTAGTLAMANAGANTNGSQFFIVYEDSTLPPAYTIFGHLDQASVDVVANIAEQGHDAARGAGDGVPNAPTEITSVVSG</sequence>
<dbReference type="GO" id="GO:0016853">
    <property type="term" value="F:isomerase activity"/>
    <property type="evidence" value="ECO:0007669"/>
    <property type="project" value="UniProtKB-KW"/>
</dbReference>
<keyword evidence="6" id="KW-1185">Reference proteome</keyword>
<proteinExistence type="inferred from homology"/>
<evidence type="ECO:0000313" key="6">
    <source>
        <dbReference type="Proteomes" id="UP001434337"/>
    </source>
</evidence>
<comment type="function">
    <text evidence="1 2">PPIases accelerate the folding of proteins. It catalyzes the cis-trans isomerization of proline imidic peptide bonds in oligopeptides.</text>
</comment>
<dbReference type="CDD" id="cd00317">
    <property type="entry name" value="cyclophilin"/>
    <property type="match status" value="1"/>
</dbReference>
<dbReference type="InterPro" id="IPR002130">
    <property type="entry name" value="Cyclophilin-type_PPIase_dom"/>
</dbReference>
<feature type="region of interest" description="Disordered" evidence="3">
    <location>
        <begin position="25"/>
        <end position="56"/>
    </location>
</feature>
<dbReference type="PROSITE" id="PS50072">
    <property type="entry name" value="CSA_PPIASE_2"/>
    <property type="match status" value="1"/>
</dbReference>
<keyword evidence="2" id="KW-0732">Signal</keyword>
<name>A0ABZ3C2P6_9ACTN</name>
<dbReference type="PANTHER" id="PTHR45625">
    <property type="entry name" value="PEPTIDYL-PROLYL CIS-TRANS ISOMERASE-RELATED"/>
    <property type="match status" value="1"/>
</dbReference>
<dbReference type="InterPro" id="IPR044666">
    <property type="entry name" value="Cyclophilin_A-like"/>
</dbReference>
<dbReference type="PANTHER" id="PTHR45625:SF3">
    <property type="entry name" value="PEPTIDYL-PROLYL CIS-TRANS ISOMERASE B-RELATED"/>
    <property type="match status" value="1"/>
</dbReference>
<dbReference type="RefSeq" id="WP_342371680.1">
    <property type="nucleotide sequence ID" value="NZ_CP115965.1"/>
</dbReference>
<evidence type="ECO:0000256" key="1">
    <source>
        <dbReference type="ARBA" id="ARBA00002388"/>
    </source>
</evidence>
<dbReference type="PRINTS" id="PR00153">
    <property type="entry name" value="CSAPPISMRASE"/>
</dbReference>
<comment type="catalytic activity">
    <reaction evidence="2">
        <text>[protein]-peptidylproline (omega=180) = [protein]-peptidylproline (omega=0)</text>
        <dbReference type="Rhea" id="RHEA:16237"/>
        <dbReference type="Rhea" id="RHEA-COMP:10747"/>
        <dbReference type="Rhea" id="RHEA-COMP:10748"/>
        <dbReference type="ChEBI" id="CHEBI:83833"/>
        <dbReference type="ChEBI" id="CHEBI:83834"/>
        <dbReference type="EC" id="5.2.1.8"/>
    </reaction>
</comment>
<feature type="region of interest" description="Disordered" evidence="3">
    <location>
        <begin position="232"/>
        <end position="253"/>
    </location>
</feature>
<dbReference type="Proteomes" id="UP001434337">
    <property type="component" value="Chromosome"/>
</dbReference>
<evidence type="ECO:0000256" key="3">
    <source>
        <dbReference type="SAM" id="MobiDB-lite"/>
    </source>
</evidence>
<evidence type="ECO:0000259" key="4">
    <source>
        <dbReference type="PROSITE" id="PS50072"/>
    </source>
</evidence>
<dbReference type="EC" id="5.2.1.8" evidence="2"/>
<feature type="domain" description="PPIase cyclophilin-type" evidence="4">
    <location>
        <begin position="101"/>
        <end position="252"/>
    </location>
</feature>
<dbReference type="EMBL" id="CP115965">
    <property type="protein sequence ID" value="WZW97159.1"/>
    <property type="molecule type" value="Genomic_DNA"/>
</dbReference>
<accession>A0ABZ3C2P6</accession>
<protein>
    <recommendedName>
        <fullName evidence="2">Peptidyl-prolyl cis-trans isomerase</fullName>
        <shortName evidence="2">PPIase</shortName>
        <ecNumber evidence="2">5.2.1.8</ecNumber>
    </recommendedName>
</protein>